<keyword evidence="6" id="KW-0969">Cilium</keyword>
<evidence type="ECO:0000313" key="7">
    <source>
        <dbReference type="Proteomes" id="UP000606499"/>
    </source>
</evidence>
<keyword evidence="4" id="KW-1005">Bacterial flagellum biogenesis</keyword>
<evidence type="ECO:0000256" key="2">
    <source>
        <dbReference type="ARBA" id="ARBA00008787"/>
    </source>
</evidence>
<comment type="similarity">
    <text evidence="2">Belongs to the FliS family.</text>
</comment>
<comment type="subcellular location">
    <subcellularLocation>
        <location evidence="1">Cytoplasm</location>
        <location evidence="1">Cytosol</location>
    </subcellularLocation>
</comment>
<name>A0A923RWD6_9FIRM</name>
<dbReference type="CDD" id="cd16098">
    <property type="entry name" value="FliS"/>
    <property type="match status" value="1"/>
</dbReference>
<dbReference type="RefSeq" id="WP_054327111.1">
    <property type="nucleotide sequence ID" value="NZ_JACOPL010000005.1"/>
</dbReference>
<dbReference type="Pfam" id="PF02561">
    <property type="entry name" value="FliS"/>
    <property type="match status" value="1"/>
</dbReference>
<dbReference type="SUPFAM" id="SSF101116">
    <property type="entry name" value="Flagellar export chaperone FliS"/>
    <property type="match status" value="1"/>
</dbReference>
<keyword evidence="5" id="KW-0143">Chaperone</keyword>
<keyword evidence="6" id="KW-0282">Flagellum</keyword>
<dbReference type="EMBL" id="JACOPL010000005">
    <property type="protein sequence ID" value="MBC5725116.1"/>
    <property type="molecule type" value="Genomic_DNA"/>
</dbReference>
<evidence type="ECO:0000256" key="5">
    <source>
        <dbReference type="ARBA" id="ARBA00023186"/>
    </source>
</evidence>
<dbReference type="PANTHER" id="PTHR34773">
    <property type="entry name" value="FLAGELLAR SECRETION CHAPERONE FLIS"/>
    <property type="match status" value="1"/>
</dbReference>
<dbReference type="AlphaFoldDB" id="A0A923RWD6"/>
<keyword evidence="6" id="KW-0966">Cell projection</keyword>
<accession>A0A923RWD6</accession>
<dbReference type="GO" id="GO:0071973">
    <property type="term" value="P:bacterial-type flagellum-dependent cell motility"/>
    <property type="evidence" value="ECO:0007669"/>
    <property type="project" value="TreeGrafter"/>
</dbReference>
<dbReference type="InterPro" id="IPR036584">
    <property type="entry name" value="FliS_sf"/>
</dbReference>
<dbReference type="Gene3D" id="1.20.120.340">
    <property type="entry name" value="Flagellar protein FliS"/>
    <property type="match status" value="1"/>
</dbReference>
<dbReference type="Proteomes" id="UP000606499">
    <property type="component" value="Unassembled WGS sequence"/>
</dbReference>
<dbReference type="GO" id="GO:0044780">
    <property type="term" value="P:bacterial-type flagellum assembly"/>
    <property type="evidence" value="ECO:0007669"/>
    <property type="project" value="InterPro"/>
</dbReference>
<comment type="caution">
    <text evidence="6">The sequence shown here is derived from an EMBL/GenBank/DDBJ whole genome shotgun (WGS) entry which is preliminary data.</text>
</comment>
<dbReference type="InterPro" id="IPR003713">
    <property type="entry name" value="FliS"/>
</dbReference>
<keyword evidence="3" id="KW-0963">Cytoplasm</keyword>
<organism evidence="6 7">
    <name type="scientific">Agathobaculum faecis</name>
    <dbReference type="NCBI Taxonomy" id="2763013"/>
    <lineage>
        <taxon>Bacteria</taxon>
        <taxon>Bacillati</taxon>
        <taxon>Bacillota</taxon>
        <taxon>Clostridia</taxon>
        <taxon>Eubacteriales</taxon>
        <taxon>Butyricicoccaceae</taxon>
        <taxon>Agathobaculum</taxon>
    </lineage>
</organism>
<evidence type="ECO:0000256" key="4">
    <source>
        <dbReference type="ARBA" id="ARBA00022795"/>
    </source>
</evidence>
<gene>
    <name evidence="6" type="ORF">H8S45_06550</name>
</gene>
<protein>
    <submittedName>
        <fullName evidence="6">Flagellar protein FliS</fullName>
    </submittedName>
</protein>
<keyword evidence="7" id="KW-1185">Reference proteome</keyword>
<reference evidence="6" key="1">
    <citation type="submission" date="2020-08" db="EMBL/GenBank/DDBJ databases">
        <title>Genome public.</title>
        <authorList>
            <person name="Liu C."/>
            <person name="Sun Q."/>
        </authorList>
    </citation>
    <scope>NUCLEOTIDE SEQUENCE</scope>
    <source>
        <strain evidence="6">NSJ-28</strain>
    </source>
</reference>
<dbReference type="GO" id="GO:0005829">
    <property type="term" value="C:cytosol"/>
    <property type="evidence" value="ECO:0007669"/>
    <property type="project" value="UniProtKB-SubCell"/>
</dbReference>
<evidence type="ECO:0000256" key="3">
    <source>
        <dbReference type="ARBA" id="ARBA00022490"/>
    </source>
</evidence>
<dbReference type="PANTHER" id="PTHR34773:SF1">
    <property type="entry name" value="FLAGELLAR SECRETION CHAPERONE FLIS"/>
    <property type="match status" value="1"/>
</dbReference>
<sequence length="123" mass="14448">MDMHGYEQYKAQSVNTMTRGELLLLLYDELVKRLTRAELAIGKQDYTLFEASITRCIEILEYLDDTLDPQYPISHDLHRLYDFFTYELTRVKIGRNTRILAEVKPRLTDLRDTFRAAQKEGGV</sequence>
<dbReference type="PIRSF" id="PIRSF039090">
    <property type="entry name" value="Flis"/>
    <property type="match status" value="1"/>
</dbReference>
<evidence type="ECO:0000256" key="1">
    <source>
        <dbReference type="ARBA" id="ARBA00004514"/>
    </source>
</evidence>
<evidence type="ECO:0000313" key="6">
    <source>
        <dbReference type="EMBL" id="MBC5725116.1"/>
    </source>
</evidence>
<proteinExistence type="inferred from homology"/>